<evidence type="ECO:0000259" key="9">
    <source>
        <dbReference type="Pfam" id="PF14416"/>
    </source>
</evidence>
<name>S8DZY1_9LAMI</name>
<keyword evidence="3" id="KW-0812">Transmembrane</keyword>
<evidence type="ECO:0000313" key="10">
    <source>
        <dbReference type="EMBL" id="EPS68903.1"/>
    </source>
</evidence>
<keyword evidence="11" id="KW-1185">Reference proteome</keyword>
<dbReference type="Proteomes" id="UP000015453">
    <property type="component" value="Unassembled WGS sequence"/>
</dbReference>
<evidence type="ECO:0000256" key="7">
    <source>
        <dbReference type="SAM" id="MobiDB-lite"/>
    </source>
</evidence>
<sequence>PVREKTLSATTHSDDHLPAPSSGNGAVDGSVTMDCDIAKGKWVVDDTNPSYTRAACPFIDEGFDCEGNGRPDRNYTKWRWKPQDCDLQRFSARKMLELIRGKRLVFVGDSLNRNQWESLLCLLMKGVSDPRKVYETHGRKITKERGSYCFIFEEYDCRVEFHVSHFLVHESKARVGKKRKQTLRIDAVDKGSSRRWRGADILVFNTAHWWNHQKTRAGVSYYQVGDRVIPQLDVMAAFRRAVSTWASWVDDNIDGNRTQIFFRSSAPSHFRGGGAWNTGGHCREARNPIIDDESSSDYPEKDLIVEEIIRKKMKTPVTVLNVTRLSEYRPDAHPSIYGGGRRRQPSEDCSHWCLPGVPDTWNQILFHYLLMQ</sequence>
<feature type="region of interest" description="Disordered" evidence="7">
    <location>
        <begin position="1"/>
        <end position="28"/>
    </location>
</feature>
<feature type="domain" description="Trichome birefringence-like C-terminal" evidence="8">
    <location>
        <begin position="87"/>
        <end position="367"/>
    </location>
</feature>
<feature type="compositionally biased region" description="Basic and acidic residues" evidence="7">
    <location>
        <begin position="1"/>
        <end position="17"/>
    </location>
</feature>
<dbReference type="Pfam" id="PF13839">
    <property type="entry name" value="PC-Esterase"/>
    <property type="match status" value="1"/>
</dbReference>
<dbReference type="PANTHER" id="PTHR32285:SF19">
    <property type="entry name" value="PROTEIN TRICHOME BIREFRINGENCE-LIKE 6"/>
    <property type="match status" value="1"/>
</dbReference>
<keyword evidence="6" id="KW-0472">Membrane</keyword>
<evidence type="ECO:0000256" key="2">
    <source>
        <dbReference type="ARBA" id="ARBA00007727"/>
    </source>
</evidence>
<organism evidence="10 11">
    <name type="scientific">Genlisea aurea</name>
    <dbReference type="NCBI Taxonomy" id="192259"/>
    <lineage>
        <taxon>Eukaryota</taxon>
        <taxon>Viridiplantae</taxon>
        <taxon>Streptophyta</taxon>
        <taxon>Embryophyta</taxon>
        <taxon>Tracheophyta</taxon>
        <taxon>Spermatophyta</taxon>
        <taxon>Magnoliopsida</taxon>
        <taxon>eudicotyledons</taxon>
        <taxon>Gunneridae</taxon>
        <taxon>Pentapetalae</taxon>
        <taxon>asterids</taxon>
        <taxon>lamiids</taxon>
        <taxon>Lamiales</taxon>
        <taxon>Lentibulariaceae</taxon>
        <taxon>Genlisea</taxon>
    </lineage>
</organism>
<dbReference type="OrthoDB" id="630188at2759"/>
<dbReference type="AlphaFoldDB" id="S8DZY1"/>
<comment type="similarity">
    <text evidence="2">Belongs to the PC-esterase family. TBL subfamily.</text>
</comment>
<keyword evidence="4" id="KW-0735">Signal-anchor</keyword>
<evidence type="ECO:0000256" key="3">
    <source>
        <dbReference type="ARBA" id="ARBA00022692"/>
    </source>
</evidence>
<accession>S8DZY1</accession>
<dbReference type="Pfam" id="PF14416">
    <property type="entry name" value="PMR5N"/>
    <property type="match status" value="1"/>
</dbReference>
<comment type="subcellular location">
    <subcellularLocation>
        <location evidence="1">Membrane</location>
        <topology evidence="1">Single-pass membrane protein</topology>
    </subcellularLocation>
</comment>
<reference evidence="10 11" key="1">
    <citation type="journal article" date="2013" name="BMC Genomics">
        <title>The miniature genome of a carnivorous plant Genlisea aurea contains a low number of genes and short non-coding sequences.</title>
        <authorList>
            <person name="Leushkin E.V."/>
            <person name="Sutormin R.A."/>
            <person name="Nabieva E.R."/>
            <person name="Penin A.A."/>
            <person name="Kondrashov A.S."/>
            <person name="Logacheva M.D."/>
        </authorList>
    </citation>
    <scope>NUCLEOTIDE SEQUENCE [LARGE SCALE GENOMIC DNA]</scope>
</reference>
<dbReference type="GO" id="GO:0005794">
    <property type="term" value="C:Golgi apparatus"/>
    <property type="evidence" value="ECO:0007669"/>
    <property type="project" value="TreeGrafter"/>
</dbReference>
<feature type="domain" description="Trichome birefringence-like N-terminal" evidence="9">
    <location>
        <begin position="34"/>
        <end position="86"/>
    </location>
</feature>
<evidence type="ECO:0000256" key="4">
    <source>
        <dbReference type="ARBA" id="ARBA00022968"/>
    </source>
</evidence>
<dbReference type="InterPro" id="IPR025846">
    <property type="entry name" value="TBL_N"/>
</dbReference>
<gene>
    <name evidence="10" type="ORF">M569_05864</name>
</gene>
<dbReference type="GO" id="GO:0016413">
    <property type="term" value="F:O-acetyltransferase activity"/>
    <property type="evidence" value="ECO:0007669"/>
    <property type="project" value="InterPro"/>
</dbReference>
<proteinExistence type="inferred from homology"/>
<dbReference type="InterPro" id="IPR029962">
    <property type="entry name" value="TBL"/>
</dbReference>
<evidence type="ECO:0000256" key="1">
    <source>
        <dbReference type="ARBA" id="ARBA00004167"/>
    </source>
</evidence>
<protein>
    <submittedName>
        <fullName evidence="10">Uncharacterized protein</fullName>
    </submittedName>
</protein>
<dbReference type="InterPro" id="IPR026057">
    <property type="entry name" value="TBL_C"/>
</dbReference>
<evidence type="ECO:0000313" key="11">
    <source>
        <dbReference type="Proteomes" id="UP000015453"/>
    </source>
</evidence>
<dbReference type="EMBL" id="AUSU01002381">
    <property type="protein sequence ID" value="EPS68903.1"/>
    <property type="molecule type" value="Genomic_DNA"/>
</dbReference>
<evidence type="ECO:0000256" key="6">
    <source>
        <dbReference type="ARBA" id="ARBA00023136"/>
    </source>
</evidence>
<dbReference type="GO" id="GO:0016020">
    <property type="term" value="C:membrane"/>
    <property type="evidence" value="ECO:0007669"/>
    <property type="project" value="UniProtKB-SubCell"/>
</dbReference>
<evidence type="ECO:0000259" key="8">
    <source>
        <dbReference type="Pfam" id="PF13839"/>
    </source>
</evidence>
<comment type="caution">
    <text evidence="10">The sequence shown here is derived from an EMBL/GenBank/DDBJ whole genome shotgun (WGS) entry which is preliminary data.</text>
</comment>
<feature type="non-terminal residue" evidence="10">
    <location>
        <position position="372"/>
    </location>
</feature>
<evidence type="ECO:0000256" key="5">
    <source>
        <dbReference type="ARBA" id="ARBA00022989"/>
    </source>
</evidence>
<keyword evidence="5" id="KW-1133">Transmembrane helix</keyword>
<feature type="non-terminal residue" evidence="10">
    <location>
        <position position="1"/>
    </location>
</feature>
<dbReference type="PANTHER" id="PTHR32285">
    <property type="entry name" value="PROTEIN TRICHOME BIREFRINGENCE-LIKE 9-RELATED"/>
    <property type="match status" value="1"/>
</dbReference>